<evidence type="ECO:0000313" key="2">
    <source>
        <dbReference type="EMBL" id="TKR60588.1"/>
    </source>
</evidence>
<gene>
    <name evidence="2" type="ORF">L596_027815</name>
</gene>
<feature type="compositionally biased region" description="Basic and acidic residues" evidence="1">
    <location>
        <begin position="29"/>
        <end position="40"/>
    </location>
</feature>
<proteinExistence type="predicted"/>
<dbReference type="Proteomes" id="UP000298663">
    <property type="component" value="Unassembled WGS sequence"/>
</dbReference>
<comment type="caution">
    <text evidence="2">The sequence shown here is derived from an EMBL/GenBank/DDBJ whole genome shotgun (WGS) entry which is preliminary data.</text>
</comment>
<evidence type="ECO:0000313" key="3">
    <source>
        <dbReference type="Proteomes" id="UP000298663"/>
    </source>
</evidence>
<feature type="compositionally biased region" description="Polar residues" evidence="1">
    <location>
        <begin position="1"/>
        <end position="11"/>
    </location>
</feature>
<accession>A0A4U5LWL0</accession>
<sequence>MISTRRQQSRSGSEEQRIDTLKQRQIGAAEDRRSSCKAEQRQSGAALEWSSGGTARGKQAPAAALLQPAVVTHIQGGPKKPFSRHRADQTRVPDILSEIGHLQLSRS</sequence>
<reference evidence="2 3" key="1">
    <citation type="journal article" date="2015" name="Genome Biol.">
        <title>Comparative genomics of Steinernema reveals deeply conserved gene regulatory networks.</title>
        <authorList>
            <person name="Dillman A.R."/>
            <person name="Macchietto M."/>
            <person name="Porter C.F."/>
            <person name="Rogers A."/>
            <person name="Williams B."/>
            <person name="Antoshechkin I."/>
            <person name="Lee M.M."/>
            <person name="Goodwin Z."/>
            <person name="Lu X."/>
            <person name="Lewis E.E."/>
            <person name="Goodrich-Blair H."/>
            <person name="Stock S.P."/>
            <person name="Adams B.J."/>
            <person name="Sternberg P.W."/>
            <person name="Mortazavi A."/>
        </authorList>
    </citation>
    <scope>NUCLEOTIDE SEQUENCE [LARGE SCALE GENOMIC DNA]</scope>
    <source>
        <strain evidence="2 3">ALL</strain>
    </source>
</reference>
<feature type="region of interest" description="Disordered" evidence="1">
    <location>
        <begin position="1"/>
        <end position="61"/>
    </location>
</feature>
<organism evidence="2 3">
    <name type="scientific">Steinernema carpocapsae</name>
    <name type="common">Entomopathogenic nematode</name>
    <dbReference type="NCBI Taxonomy" id="34508"/>
    <lineage>
        <taxon>Eukaryota</taxon>
        <taxon>Metazoa</taxon>
        <taxon>Ecdysozoa</taxon>
        <taxon>Nematoda</taxon>
        <taxon>Chromadorea</taxon>
        <taxon>Rhabditida</taxon>
        <taxon>Tylenchina</taxon>
        <taxon>Panagrolaimomorpha</taxon>
        <taxon>Strongyloidoidea</taxon>
        <taxon>Steinernematidae</taxon>
        <taxon>Steinernema</taxon>
    </lineage>
</organism>
<name>A0A4U5LWL0_STECR</name>
<dbReference type="AlphaFoldDB" id="A0A4U5LWL0"/>
<feature type="compositionally biased region" description="Basic and acidic residues" evidence="1">
    <location>
        <begin position="12"/>
        <end position="22"/>
    </location>
</feature>
<protein>
    <submittedName>
        <fullName evidence="2">Uncharacterized protein</fullName>
    </submittedName>
</protein>
<reference evidence="2 3" key="2">
    <citation type="journal article" date="2019" name="G3 (Bethesda)">
        <title>Hybrid Assembly of the Genome of the Entomopathogenic Nematode Steinernema carpocapsae Identifies the X-Chromosome.</title>
        <authorList>
            <person name="Serra L."/>
            <person name="Macchietto M."/>
            <person name="Macias-Munoz A."/>
            <person name="McGill C.J."/>
            <person name="Rodriguez I.M."/>
            <person name="Rodriguez B."/>
            <person name="Murad R."/>
            <person name="Mortazavi A."/>
        </authorList>
    </citation>
    <scope>NUCLEOTIDE SEQUENCE [LARGE SCALE GENOMIC DNA]</scope>
    <source>
        <strain evidence="2 3">ALL</strain>
    </source>
</reference>
<dbReference type="EMBL" id="AZBU02000011">
    <property type="protein sequence ID" value="TKR60588.1"/>
    <property type="molecule type" value="Genomic_DNA"/>
</dbReference>
<keyword evidence="3" id="KW-1185">Reference proteome</keyword>
<evidence type="ECO:0000256" key="1">
    <source>
        <dbReference type="SAM" id="MobiDB-lite"/>
    </source>
</evidence>